<keyword evidence="1" id="KW-0378">Hydrolase</keyword>
<dbReference type="NCBIfam" id="TIGR01509">
    <property type="entry name" value="HAD-SF-IA-v3"/>
    <property type="match status" value="1"/>
</dbReference>
<dbReference type="RefSeq" id="WP_237382704.1">
    <property type="nucleotide sequence ID" value="NZ_CP071793.1"/>
</dbReference>
<dbReference type="SFLD" id="SFLDS00003">
    <property type="entry name" value="Haloacid_Dehalogenase"/>
    <property type="match status" value="1"/>
</dbReference>
<dbReference type="EMBL" id="CP071793">
    <property type="protein sequence ID" value="QTD52600.1"/>
    <property type="molecule type" value="Genomic_DNA"/>
</dbReference>
<dbReference type="AlphaFoldDB" id="A0A8A4TST0"/>
<evidence type="ECO:0000313" key="2">
    <source>
        <dbReference type="Proteomes" id="UP000663929"/>
    </source>
</evidence>
<organism evidence="1 2">
    <name type="scientific">Sulfidibacter corallicola</name>
    <dbReference type="NCBI Taxonomy" id="2818388"/>
    <lineage>
        <taxon>Bacteria</taxon>
        <taxon>Pseudomonadati</taxon>
        <taxon>Acidobacteriota</taxon>
        <taxon>Holophagae</taxon>
        <taxon>Acanthopleuribacterales</taxon>
        <taxon>Acanthopleuribacteraceae</taxon>
        <taxon>Sulfidibacter</taxon>
    </lineage>
</organism>
<dbReference type="PANTHER" id="PTHR43885">
    <property type="entry name" value="HALOACID DEHALOGENASE-LIKE HYDROLASE"/>
    <property type="match status" value="1"/>
</dbReference>
<reference evidence="1" key="1">
    <citation type="submission" date="2021-03" db="EMBL/GenBank/DDBJ databases">
        <title>Acanthopleuribacteraceae sp. M133.</title>
        <authorList>
            <person name="Wang G."/>
        </authorList>
    </citation>
    <scope>NUCLEOTIDE SEQUENCE</scope>
    <source>
        <strain evidence="1">M133</strain>
    </source>
</reference>
<dbReference type="InterPro" id="IPR023214">
    <property type="entry name" value="HAD_sf"/>
</dbReference>
<sequence length="199" mass="21602">MLAHRRGWVFDMDGTLTHAIHDFVAIKRELGLPEDRPILEVLSEMDAARAAPIARRLDEIEYEIAGRATAAIGAVSLLRALRDAGAHLGVLTRNTRRNALLTLEVTGLLPFFEVDDILGRDEAEPKPSPSGVARLLSRWGCDPSRAVMAGDYLFDLQAGRAAGVATVYVDGSGVFPFGELADIQVVSLDQLLPLFETPN</sequence>
<accession>A0A8A4TST0</accession>
<dbReference type="GO" id="GO:0016787">
    <property type="term" value="F:hydrolase activity"/>
    <property type="evidence" value="ECO:0007669"/>
    <property type="project" value="UniProtKB-KW"/>
</dbReference>
<dbReference type="SUPFAM" id="SSF56784">
    <property type="entry name" value="HAD-like"/>
    <property type="match status" value="1"/>
</dbReference>
<dbReference type="Gene3D" id="3.40.50.1000">
    <property type="entry name" value="HAD superfamily/HAD-like"/>
    <property type="match status" value="1"/>
</dbReference>
<dbReference type="Pfam" id="PF00702">
    <property type="entry name" value="Hydrolase"/>
    <property type="match status" value="1"/>
</dbReference>
<dbReference type="Proteomes" id="UP000663929">
    <property type="component" value="Chromosome"/>
</dbReference>
<dbReference type="KEGG" id="scor:J3U87_09010"/>
<dbReference type="SFLD" id="SFLDG01129">
    <property type="entry name" value="C1.5:_HAD__Beta-PGM__Phosphata"/>
    <property type="match status" value="1"/>
</dbReference>
<name>A0A8A4TST0_SULCO</name>
<evidence type="ECO:0000313" key="1">
    <source>
        <dbReference type="EMBL" id="QTD52600.1"/>
    </source>
</evidence>
<dbReference type="InterPro" id="IPR006439">
    <property type="entry name" value="HAD-SF_hydro_IA"/>
</dbReference>
<dbReference type="NCBIfam" id="TIGR01549">
    <property type="entry name" value="HAD-SF-IA-v1"/>
    <property type="match status" value="1"/>
</dbReference>
<protein>
    <submittedName>
        <fullName evidence="1">HAD family hydrolase</fullName>
    </submittedName>
</protein>
<gene>
    <name evidence="1" type="ORF">J3U87_09010</name>
</gene>
<proteinExistence type="predicted"/>
<dbReference type="PANTHER" id="PTHR43885:SF1">
    <property type="entry name" value="SUPERFAMILY HYDROLASE, PUTATIVE (AFU_ORTHOLOGUE AFUA_4G13290)-RELATED"/>
    <property type="match status" value="1"/>
</dbReference>
<dbReference type="InterPro" id="IPR036412">
    <property type="entry name" value="HAD-like_sf"/>
</dbReference>
<dbReference type="Gene3D" id="1.10.260.80">
    <property type="match status" value="1"/>
</dbReference>
<keyword evidence="2" id="KW-1185">Reference proteome</keyword>